<evidence type="ECO:0000313" key="2">
    <source>
        <dbReference type="EMBL" id="CUB05517.1"/>
    </source>
</evidence>
<dbReference type="OrthoDB" id="5405464at2"/>
<sequence length="116" mass="13167">MDLNEIPMTPHDDQAKRDALIAYGFMLLGLFTGIFWLVGAVWTMTKSSNAKGSVFYDHFQNITGVFWWGLIMSVIGFVLAIFFVGYLILLGVWVWSVFKLIKGAIRLTNDQPYHSS</sequence>
<keyword evidence="3" id="KW-1185">Reference proteome</keyword>
<keyword evidence="1" id="KW-1133">Transmembrane helix</keyword>
<dbReference type="Proteomes" id="UP000182769">
    <property type="component" value="Unassembled WGS sequence"/>
</dbReference>
<feature type="transmembrane region" description="Helical" evidence="1">
    <location>
        <begin position="20"/>
        <end position="45"/>
    </location>
</feature>
<organism evidence="2 3">
    <name type="scientific">Marinomonas fungiae</name>
    <dbReference type="NCBI Taxonomy" id="1137284"/>
    <lineage>
        <taxon>Bacteria</taxon>
        <taxon>Pseudomonadati</taxon>
        <taxon>Pseudomonadota</taxon>
        <taxon>Gammaproteobacteria</taxon>
        <taxon>Oceanospirillales</taxon>
        <taxon>Oceanospirillaceae</taxon>
        <taxon>Marinomonas</taxon>
    </lineage>
</organism>
<evidence type="ECO:0000256" key="1">
    <source>
        <dbReference type="SAM" id="Phobius"/>
    </source>
</evidence>
<feature type="transmembrane region" description="Helical" evidence="1">
    <location>
        <begin position="65"/>
        <end position="98"/>
    </location>
</feature>
<proteinExistence type="predicted"/>
<dbReference type="EMBL" id="CYHG01000011">
    <property type="protein sequence ID" value="CUB05517.1"/>
    <property type="molecule type" value="Genomic_DNA"/>
</dbReference>
<keyword evidence="1" id="KW-0812">Transmembrane</keyword>
<dbReference type="AlphaFoldDB" id="A0A0K6IQC7"/>
<reference evidence="3" key="1">
    <citation type="submission" date="2015-08" db="EMBL/GenBank/DDBJ databases">
        <authorList>
            <person name="Varghese N."/>
        </authorList>
    </citation>
    <scope>NUCLEOTIDE SEQUENCE [LARGE SCALE GENOMIC DNA]</scope>
    <source>
        <strain evidence="3">JCM 18476</strain>
    </source>
</reference>
<accession>A0A0K6IQC7</accession>
<evidence type="ECO:0000313" key="3">
    <source>
        <dbReference type="Proteomes" id="UP000182769"/>
    </source>
</evidence>
<name>A0A0K6IQC7_9GAMM</name>
<gene>
    <name evidence="2" type="ORF">Ga0061065_11194</name>
</gene>
<dbReference type="RefSeq" id="WP_055464076.1">
    <property type="nucleotide sequence ID" value="NZ_CYHG01000011.1"/>
</dbReference>
<dbReference type="STRING" id="1137284.GCA_001418205_03034"/>
<protein>
    <submittedName>
        <fullName evidence="2">Uncharacterized membrane protein</fullName>
    </submittedName>
</protein>
<keyword evidence="1" id="KW-0472">Membrane</keyword>